<name>A0A0A9WM93_LYGHE</name>
<reference evidence="3" key="3">
    <citation type="journal article" date="2016" name="Gigascience">
        <title>De novo construction of an expanded transcriptome assembly for the western tarnished plant bug, Lygus hesperus.</title>
        <authorList>
            <person name="Tassone E.E."/>
            <person name="Geib S.M."/>
            <person name="Hall B."/>
            <person name="Fabrick J.A."/>
            <person name="Brent C.S."/>
            <person name="Hull J.J."/>
        </authorList>
    </citation>
    <scope>NUCLEOTIDE SEQUENCE</scope>
</reference>
<dbReference type="AlphaFoldDB" id="A0A0A9WM93"/>
<dbReference type="InterPro" id="IPR004273">
    <property type="entry name" value="Dynein_heavy_D6_P-loop"/>
</dbReference>
<dbReference type="GO" id="GO:0008569">
    <property type="term" value="F:minus-end-directed microtubule motor activity"/>
    <property type="evidence" value="ECO:0007669"/>
    <property type="project" value="InterPro"/>
</dbReference>
<dbReference type="PANTHER" id="PTHR22878">
    <property type="entry name" value="DYNEIN HEAVY CHAIN 6, AXONEMAL-LIKE-RELATED"/>
    <property type="match status" value="1"/>
</dbReference>
<reference evidence="2" key="1">
    <citation type="journal article" date="2014" name="PLoS ONE">
        <title>Transcriptome-Based Identification of ABC Transporters in the Western Tarnished Plant Bug Lygus hesperus.</title>
        <authorList>
            <person name="Hull J.J."/>
            <person name="Chaney K."/>
            <person name="Geib S.M."/>
            <person name="Fabrick J.A."/>
            <person name="Brent C.S."/>
            <person name="Walsh D."/>
            <person name="Lavine L.C."/>
        </authorList>
    </citation>
    <scope>NUCLEOTIDE SEQUENCE</scope>
</reference>
<dbReference type="GO" id="GO:0030286">
    <property type="term" value="C:dynein complex"/>
    <property type="evidence" value="ECO:0007669"/>
    <property type="project" value="InterPro"/>
</dbReference>
<evidence type="ECO:0000313" key="2">
    <source>
        <dbReference type="EMBL" id="JAG05985.1"/>
    </source>
</evidence>
<dbReference type="GO" id="GO:0045505">
    <property type="term" value="F:dynein intermediate chain binding"/>
    <property type="evidence" value="ECO:0007669"/>
    <property type="project" value="InterPro"/>
</dbReference>
<dbReference type="Gene3D" id="3.40.50.300">
    <property type="entry name" value="P-loop containing nucleotide triphosphate hydrolases"/>
    <property type="match status" value="1"/>
</dbReference>
<dbReference type="GO" id="GO:0007018">
    <property type="term" value="P:microtubule-based movement"/>
    <property type="evidence" value="ECO:0007669"/>
    <property type="project" value="InterPro"/>
</dbReference>
<proteinExistence type="predicted"/>
<organism evidence="2">
    <name type="scientific">Lygus hesperus</name>
    <name type="common">Western plant bug</name>
    <dbReference type="NCBI Taxonomy" id="30085"/>
    <lineage>
        <taxon>Eukaryota</taxon>
        <taxon>Metazoa</taxon>
        <taxon>Ecdysozoa</taxon>
        <taxon>Arthropoda</taxon>
        <taxon>Hexapoda</taxon>
        <taxon>Insecta</taxon>
        <taxon>Pterygota</taxon>
        <taxon>Neoptera</taxon>
        <taxon>Paraneoptera</taxon>
        <taxon>Hemiptera</taxon>
        <taxon>Heteroptera</taxon>
        <taxon>Panheteroptera</taxon>
        <taxon>Cimicomorpha</taxon>
        <taxon>Miridae</taxon>
        <taxon>Mirini</taxon>
        <taxon>Lygus</taxon>
    </lineage>
</organism>
<protein>
    <submittedName>
        <fullName evidence="2">Dynein heavy chain 12, axonemal</fullName>
    </submittedName>
</protein>
<sequence length="112" mass="12853">MSSAAHTYALSTLFEHKLTPMQHMMFLRCVRPDKLMAAVQIFVEREMGEQFIRPPPFDLLTSFRDSSPNTPLIFILSQGADPYDEWKRFAETQQMSKKLFDISLGQGQGPRA</sequence>
<evidence type="ECO:0000313" key="3">
    <source>
        <dbReference type="EMBL" id="JAQ17336.1"/>
    </source>
</evidence>
<dbReference type="EMBL" id="GBHO01037619">
    <property type="protein sequence ID" value="JAG05985.1"/>
    <property type="molecule type" value="Transcribed_RNA"/>
</dbReference>
<dbReference type="Pfam" id="PF03028">
    <property type="entry name" value="Dynein_heavy"/>
    <property type="match status" value="1"/>
</dbReference>
<evidence type="ECO:0000259" key="1">
    <source>
        <dbReference type="Pfam" id="PF03028"/>
    </source>
</evidence>
<reference evidence="2" key="2">
    <citation type="submission" date="2014-07" db="EMBL/GenBank/DDBJ databases">
        <authorList>
            <person name="Hull J."/>
        </authorList>
    </citation>
    <scope>NUCLEOTIDE SEQUENCE</scope>
</reference>
<dbReference type="EMBL" id="GDHC01001293">
    <property type="protein sequence ID" value="JAQ17336.1"/>
    <property type="molecule type" value="Transcribed_RNA"/>
</dbReference>
<accession>A0A0A9WM93</accession>
<dbReference type="GO" id="GO:0051959">
    <property type="term" value="F:dynein light intermediate chain binding"/>
    <property type="evidence" value="ECO:0007669"/>
    <property type="project" value="InterPro"/>
</dbReference>
<feature type="domain" description="Dynein heavy chain region D6 P-loop" evidence="1">
    <location>
        <begin position="68"/>
        <end position="112"/>
    </location>
</feature>
<gene>
    <name evidence="2" type="primary">Dnah12_0</name>
    <name evidence="3" type="synonym">Dnah12_1</name>
    <name evidence="2" type="ORF">CM83_19995</name>
    <name evidence="3" type="ORF">g.6471</name>
</gene>
<dbReference type="InterPro" id="IPR027417">
    <property type="entry name" value="P-loop_NTPase"/>
</dbReference>
<dbReference type="InterPro" id="IPR026983">
    <property type="entry name" value="DHC"/>
</dbReference>